<name>A0A1N6G3I2_9BACT</name>
<dbReference type="OrthoDB" id="266054at2"/>
<evidence type="ECO:0000259" key="2">
    <source>
        <dbReference type="Pfam" id="PF12904"/>
    </source>
</evidence>
<feature type="chain" id="PRO_5013111181" evidence="1">
    <location>
        <begin position="22"/>
        <end position="622"/>
    </location>
</feature>
<proteinExistence type="predicted"/>
<dbReference type="InterPro" id="IPR013783">
    <property type="entry name" value="Ig-like_fold"/>
</dbReference>
<evidence type="ECO:0000256" key="1">
    <source>
        <dbReference type="SAM" id="SignalP"/>
    </source>
</evidence>
<dbReference type="InterPro" id="IPR032260">
    <property type="entry name" value="DUF5060"/>
</dbReference>
<dbReference type="AlphaFoldDB" id="A0A1N6G3I2"/>
<feature type="domain" description="DUF5060" evidence="3">
    <location>
        <begin position="40"/>
        <end position="118"/>
    </location>
</feature>
<feature type="signal peptide" evidence="1">
    <location>
        <begin position="1"/>
        <end position="21"/>
    </location>
</feature>
<evidence type="ECO:0000313" key="4">
    <source>
        <dbReference type="EMBL" id="SIO02099.1"/>
    </source>
</evidence>
<dbReference type="Pfam" id="PF12904">
    <property type="entry name" value="Collagen_bind_2"/>
    <property type="match status" value="1"/>
</dbReference>
<dbReference type="Proteomes" id="UP000185221">
    <property type="component" value="Unassembled WGS sequence"/>
</dbReference>
<evidence type="ECO:0000313" key="5">
    <source>
        <dbReference type="Proteomes" id="UP000185221"/>
    </source>
</evidence>
<protein>
    <submittedName>
        <fullName evidence="4">Putative collagen-binding domain of a collagenase</fullName>
    </submittedName>
</protein>
<gene>
    <name evidence="4" type="ORF">SAMN05444394_2940</name>
</gene>
<keyword evidence="5" id="KW-1185">Reference proteome</keyword>
<accession>A0A1N6G3I2</accession>
<dbReference type="Pfam" id="PF16586">
    <property type="entry name" value="DUF5060"/>
    <property type="match status" value="1"/>
</dbReference>
<dbReference type="Gene3D" id="2.60.40.10">
    <property type="entry name" value="Immunoglobulins"/>
    <property type="match status" value="1"/>
</dbReference>
<feature type="domain" description="Putative collagen-binding" evidence="2">
    <location>
        <begin position="536"/>
        <end position="618"/>
    </location>
</feature>
<dbReference type="Gene3D" id="3.20.20.80">
    <property type="entry name" value="Glycosidases"/>
    <property type="match status" value="1"/>
</dbReference>
<dbReference type="STRING" id="226505.SAMN05444394_2940"/>
<keyword evidence="1" id="KW-0732">Signal</keyword>
<dbReference type="RefSeq" id="WP_074225727.1">
    <property type="nucleotide sequence ID" value="NZ_FSRC01000002.1"/>
</dbReference>
<dbReference type="PROSITE" id="PS51257">
    <property type="entry name" value="PROKAR_LIPOPROTEIN"/>
    <property type="match status" value="1"/>
</dbReference>
<dbReference type="EMBL" id="FSRC01000002">
    <property type="protein sequence ID" value="SIO02099.1"/>
    <property type="molecule type" value="Genomic_DNA"/>
</dbReference>
<sequence>MKYIFKVFLFFPLLSILFLQSCDDSEPISEKLDTTTVHIQWHTLTLSFKGPESSELAQENPFLNYRLSVEFKNEETQYTIRGFYAADGNASETSSDAGPIWKVRFTPDKIGTWSYSAKLFKGDSIALNDDPSSGELVSISNAKGNFQVTKSDKEGNDFRAHGRIEASNGYFKFTGTDKYWIKAGTNSPENLLAYIDFDDTYRIKAEAREGEAATSGEIHTYEPHLKDWKTGDPTWQNGKGKSLIGGINYLASKGMNAAYFLTLNILGDGKDVWPYVAPDDFTRFDVSKLDQWEILFEHMQSKGILLHMVIQETENETMLDGGDTGPLRQLYLYELIARFGHHNALIWNLGEENGLAPWVTTGAQTDAQRKATATFIKKNDPYLHPVVNHTLPTEELRATVLDSLLGFPHVDGISLQQDERKNAPEVVQDLKERSKNAGHEWLVTMDEIGMWFDGAKTDAEDPNHTTLRRYALWGTLLSGGAGVEWYFGAQHPHTDLTSEDWRQRDRLWEITYYAKTFFNTYLPYWEMHPEHSLINSKDAYCLSKKNEVYAIYLPNSKTYTIDLSSANGSFTVQWFNPLTGDQLQIGSVNKIDGGQIRSLGNPPKTETSAPDQDWVVLIKRSN</sequence>
<reference evidence="5" key="1">
    <citation type="submission" date="2016-11" db="EMBL/GenBank/DDBJ databases">
        <authorList>
            <person name="Varghese N."/>
            <person name="Submissions S."/>
        </authorList>
    </citation>
    <scope>NUCLEOTIDE SEQUENCE [LARGE SCALE GENOMIC DNA]</scope>
    <source>
        <strain evidence="5">DSM 15292</strain>
    </source>
</reference>
<evidence type="ECO:0000259" key="3">
    <source>
        <dbReference type="Pfam" id="PF16586"/>
    </source>
</evidence>
<organism evidence="4 5">
    <name type="scientific">Algoriphagus halophilus</name>
    <dbReference type="NCBI Taxonomy" id="226505"/>
    <lineage>
        <taxon>Bacteria</taxon>
        <taxon>Pseudomonadati</taxon>
        <taxon>Bacteroidota</taxon>
        <taxon>Cytophagia</taxon>
        <taxon>Cytophagales</taxon>
        <taxon>Cyclobacteriaceae</taxon>
        <taxon>Algoriphagus</taxon>
    </lineage>
</organism>
<dbReference type="InterPro" id="IPR024749">
    <property type="entry name" value="Collagen-bd_put"/>
</dbReference>